<dbReference type="AlphaFoldDB" id="A0A1M6B1F0"/>
<feature type="region of interest" description="Disordered" evidence="7">
    <location>
        <begin position="253"/>
        <end position="282"/>
    </location>
</feature>
<evidence type="ECO:0000313" key="9">
    <source>
        <dbReference type="EMBL" id="SHI42535.1"/>
    </source>
</evidence>
<name>A0A1M6B1F0_9FIRM</name>
<dbReference type="RefSeq" id="WP_149677444.1">
    <property type="nucleotide sequence ID" value="NZ_FQZP01000002.1"/>
</dbReference>
<gene>
    <name evidence="5" type="primary">ku</name>
    <name evidence="9" type="ORF">SAMN05444373_100234</name>
</gene>
<dbReference type="PIRSF" id="PIRSF006493">
    <property type="entry name" value="Prok_Ku"/>
    <property type="match status" value="1"/>
</dbReference>
<keyword evidence="4 5" id="KW-0234">DNA repair</keyword>
<dbReference type="Proteomes" id="UP000324781">
    <property type="component" value="Unassembled WGS sequence"/>
</dbReference>
<keyword evidence="1 5" id="KW-0227">DNA damage</keyword>
<proteinExistence type="inferred from homology"/>
<evidence type="ECO:0000259" key="8">
    <source>
        <dbReference type="SMART" id="SM00559"/>
    </source>
</evidence>
<accession>A0A1M6B1F0</accession>
<dbReference type="SUPFAM" id="SSF100939">
    <property type="entry name" value="SPOC domain-like"/>
    <property type="match status" value="1"/>
</dbReference>
<keyword evidence="3 5" id="KW-0233">DNA recombination</keyword>
<evidence type="ECO:0000256" key="6">
    <source>
        <dbReference type="SAM" id="Coils"/>
    </source>
</evidence>
<organism evidence="9 10">
    <name type="scientific">Thermoclostridium caenicola</name>
    <dbReference type="NCBI Taxonomy" id="659425"/>
    <lineage>
        <taxon>Bacteria</taxon>
        <taxon>Bacillati</taxon>
        <taxon>Bacillota</taxon>
        <taxon>Clostridia</taxon>
        <taxon>Eubacteriales</taxon>
        <taxon>Oscillospiraceae</taxon>
        <taxon>Thermoclostridium</taxon>
    </lineage>
</organism>
<evidence type="ECO:0000313" key="10">
    <source>
        <dbReference type="Proteomes" id="UP000324781"/>
    </source>
</evidence>
<dbReference type="FunFam" id="2.40.290.10:FF:000004">
    <property type="entry name" value="Non-homologous end joining protein Ku"/>
    <property type="match status" value="1"/>
</dbReference>
<dbReference type="InterPro" id="IPR009187">
    <property type="entry name" value="Prok_Ku"/>
</dbReference>
<dbReference type="OrthoDB" id="9795084at2"/>
<dbReference type="GO" id="GO:0003690">
    <property type="term" value="F:double-stranded DNA binding"/>
    <property type="evidence" value="ECO:0007669"/>
    <property type="project" value="UniProtKB-UniRule"/>
</dbReference>
<keyword evidence="10" id="KW-1185">Reference proteome</keyword>
<evidence type="ECO:0000256" key="2">
    <source>
        <dbReference type="ARBA" id="ARBA00023125"/>
    </source>
</evidence>
<protein>
    <recommendedName>
        <fullName evidence="5">Non-homologous end joining protein Ku</fullName>
    </recommendedName>
</protein>
<dbReference type="InterPro" id="IPR006164">
    <property type="entry name" value="DNA_bd_Ku70/Ku80"/>
</dbReference>
<dbReference type="PANTHER" id="PTHR41251:SF1">
    <property type="entry name" value="NON-HOMOLOGOUS END JOINING PROTEIN KU"/>
    <property type="match status" value="1"/>
</dbReference>
<keyword evidence="2 5" id="KW-0238">DNA-binding</keyword>
<dbReference type="HAMAP" id="MF_01875">
    <property type="entry name" value="Prokaryotic_Ku"/>
    <property type="match status" value="1"/>
</dbReference>
<dbReference type="Pfam" id="PF02735">
    <property type="entry name" value="Ku"/>
    <property type="match status" value="1"/>
</dbReference>
<evidence type="ECO:0000256" key="5">
    <source>
        <dbReference type="HAMAP-Rule" id="MF_01875"/>
    </source>
</evidence>
<dbReference type="PANTHER" id="PTHR41251">
    <property type="entry name" value="NON-HOMOLOGOUS END JOINING PROTEIN KU"/>
    <property type="match status" value="1"/>
</dbReference>
<comment type="function">
    <text evidence="5">With LigD forms a non-homologous end joining (NHEJ) DNA repair enzyme, which repairs dsDNA breaks with reduced fidelity. Binds linear dsDNA with 5'- and 3'- overhangs but not closed circular dsDNA nor ssDNA. Recruits and stimulates the ligase activity of LigD.</text>
</comment>
<comment type="subunit">
    <text evidence="5">Homodimer. Interacts with LigD.</text>
</comment>
<feature type="coiled-coil region" evidence="6">
    <location>
        <begin position="183"/>
        <end position="230"/>
    </location>
</feature>
<comment type="similarity">
    <text evidence="5">Belongs to the prokaryotic Ku family.</text>
</comment>
<evidence type="ECO:0000256" key="1">
    <source>
        <dbReference type="ARBA" id="ARBA00022763"/>
    </source>
</evidence>
<dbReference type="Gene3D" id="2.40.290.10">
    <property type="match status" value="1"/>
</dbReference>
<evidence type="ECO:0000256" key="4">
    <source>
        <dbReference type="ARBA" id="ARBA00023204"/>
    </source>
</evidence>
<dbReference type="InterPro" id="IPR016194">
    <property type="entry name" value="SPOC-like_C_dom_sf"/>
</dbReference>
<dbReference type="NCBIfam" id="TIGR02772">
    <property type="entry name" value="Ku_bact"/>
    <property type="match status" value="1"/>
</dbReference>
<evidence type="ECO:0000256" key="7">
    <source>
        <dbReference type="SAM" id="MobiDB-lite"/>
    </source>
</evidence>
<feature type="domain" description="Ku" evidence="8">
    <location>
        <begin position="52"/>
        <end position="181"/>
    </location>
</feature>
<dbReference type="EMBL" id="FQZP01000002">
    <property type="protein sequence ID" value="SHI42535.1"/>
    <property type="molecule type" value="Genomic_DNA"/>
</dbReference>
<evidence type="ECO:0000256" key="3">
    <source>
        <dbReference type="ARBA" id="ARBA00023172"/>
    </source>
</evidence>
<dbReference type="CDD" id="cd00789">
    <property type="entry name" value="KU_like"/>
    <property type="match status" value="1"/>
</dbReference>
<reference evidence="9 10" key="1">
    <citation type="submission" date="2016-11" db="EMBL/GenBank/DDBJ databases">
        <authorList>
            <person name="Varghese N."/>
            <person name="Submissions S."/>
        </authorList>
    </citation>
    <scope>NUCLEOTIDE SEQUENCE [LARGE SCALE GENOMIC DNA]</scope>
    <source>
        <strain evidence="9 10">DSM 19027</strain>
    </source>
</reference>
<dbReference type="GO" id="GO:0006303">
    <property type="term" value="P:double-strand break repair via nonhomologous end joining"/>
    <property type="evidence" value="ECO:0007669"/>
    <property type="project" value="UniProtKB-UniRule"/>
</dbReference>
<dbReference type="GO" id="GO:0006310">
    <property type="term" value="P:DNA recombination"/>
    <property type="evidence" value="ECO:0007669"/>
    <property type="project" value="UniProtKB-KW"/>
</dbReference>
<sequence>MHTMWKGSISFGLVNIPVKMFAATEDKDIRFKTLHKKCRTPIRQERVCPTCQETISPDDLVRGFEYEPGRFVLIDDEDLEAIKPATAKTAEILDFVDLREIDPIYFDKSYYLAPQENSGHKAYSLLCQAMQKTGRIAVAKITIRNKQSLAVIRVLNNILILETIFYPDEVRPVSLIPGIPQDVRIEERELAMAEQLIENLTTEFRPEKYRDEYREELLELIRKKAEGEEIVSAPEAPQRNVVDLMAALQASLQQTQEMRKQGKTPPGKERARKGKKQPIEAG</sequence>
<keyword evidence="6" id="KW-0175">Coiled coil</keyword>
<dbReference type="SMART" id="SM00559">
    <property type="entry name" value="Ku78"/>
    <property type="match status" value="1"/>
</dbReference>